<dbReference type="OrthoDB" id="9807469at2"/>
<dbReference type="InterPro" id="IPR050709">
    <property type="entry name" value="Biotin_Carboxyl_Carrier/Decarb"/>
</dbReference>
<dbReference type="SUPFAM" id="SSF51230">
    <property type="entry name" value="Single hybrid motif"/>
    <property type="match status" value="1"/>
</dbReference>
<protein>
    <recommendedName>
        <fullName evidence="3 9">Biotin carboxyl carrier protein of acetyl-CoA carboxylase</fullName>
    </recommendedName>
</protein>
<comment type="function">
    <text evidence="1 9">This protein is a component of the acetyl coenzyme A carboxylase complex; first, biotin carboxylase catalyzes the carboxylation of the carrier protein and then the transcarboxylase transfers the carboxyl group to form malonyl-CoA.</text>
</comment>
<dbReference type="Gene3D" id="2.40.50.100">
    <property type="match status" value="1"/>
</dbReference>
<keyword evidence="7 9" id="KW-0275">Fatty acid biosynthesis</keyword>
<evidence type="ECO:0000313" key="11">
    <source>
        <dbReference type="EMBL" id="CRX39267.1"/>
    </source>
</evidence>
<gene>
    <name evidence="11" type="primary">accB</name>
    <name evidence="11" type="ORF">ELAC_1943</name>
</gene>
<dbReference type="EMBL" id="CWGJ01000026">
    <property type="protein sequence ID" value="CRX39267.1"/>
    <property type="molecule type" value="Genomic_DNA"/>
</dbReference>
<evidence type="ECO:0000256" key="4">
    <source>
        <dbReference type="ARBA" id="ARBA00022516"/>
    </source>
</evidence>
<dbReference type="Pfam" id="PF00364">
    <property type="entry name" value="Biotin_lipoyl"/>
    <property type="match status" value="1"/>
</dbReference>
<dbReference type="InterPro" id="IPR001249">
    <property type="entry name" value="AcCoA_biotinCC"/>
</dbReference>
<evidence type="ECO:0000256" key="9">
    <source>
        <dbReference type="RuleBase" id="RU364072"/>
    </source>
</evidence>
<evidence type="ECO:0000313" key="12">
    <source>
        <dbReference type="Proteomes" id="UP000220251"/>
    </source>
</evidence>
<feature type="domain" description="Lipoyl-binding" evidence="10">
    <location>
        <begin position="105"/>
        <end position="181"/>
    </location>
</feature>
<dbReference type="GO" id="GO:0006633">
    <property type="term" value="P:fatty acid biosynthetic process"/>
    <property type="evidence" value="ECO:0007669"/>
    <property type="project" value="UniProtKB-UniPathway"/>
</dbReference>
<dbReference type="PANTHER" id="PTHR45266:SF3">
    <property type="entry name" value="OXALOACETATE DECARBOXYLASE ALPHA CHAIN"/>
    <property type="match status" value="1"/>
</dbReference>
<evidence type="ECO:0000256" key="7">
    <source>
        <dbReference type="ARBA" id="ARBA00023160"/>
    </source>
</evidence>
<evidence type="ECO:0000256" key="5">
    <source>
        <dbReference type="ARBA" id="ARBA00022832"/>
    </source>
</evidence>
<keyword evidence="4 9" id="KW-0444">Lipid biosynthesis</keyword>
<keyword evidence="6 9" id="KW-0443">Lipid metabolism</keyword>
<reference evidence="12" key="1">
    <citation type="submission" date="2015-06" db="EMBL/GenBank/DDBJ databases">
        <authorList>
            <person name="Bertelli C."/>
        </authorList>
    </citation>
    <scope>NUCLEOTIDE SEQUENCE [LARGE SCALE GENOMIC DNA]</scope>
    <source>
        <strain evidence="12">CRIB-30</strain>
    </source>
</reference>
<keyword evidence="5 9" id="KW-0276">Fatty acid metabolism</keyword>
<keyword evidence="8 9" id="KW-0092">Biotin</keyword>
<dbReference type="AlphaFoldDB" id="A0A0H5DRP2"/>
<dbReference type="InterPro" id="IPR011053">
    <property type="entry name" value="Single_hybrid_motif"/>
</dbReference>
<dbReference type="InterPro" id="IPR000089">
    <property type="entry name" value="Biotin_lipoyl"/>
</dbReference>
<sequence length="184" mass="20735">MDLKQIKELMSAMEKTGTQRLRIKEEGYELMLERHDMRAKEESASIPEYFKPEYRDDRFFQRTDAAFFKAGGAPIHQSVAHSRAEMSNNQDGGTIVSEEMKAKKGEVIKSPMVGTFYMAPSPDDPPFVKIGDIVSADTVLCIIEAMKVMNEIKAGVKGRLVEVLVENNQPVEFGTPLFRVESKE</sequence>
<dbReference type="PROSITE" id="PS00188">
    <property type="entry name" value="BIOTIN"/>
    <property type="match status" value="1"/>
</dbReference>
<proteinExistence type="predicted"/>
<evidence type="ECO:0000256" key="8">
    <source>
        <dbReference type="ARBA" id="ARBA00023267"/>
    </source>
</evidence>
<dbReference type="NCBIfam" id="TIGR00531">
    <property type="entry name" value="BCCP"/>
    <property type="match status" value="1"/>
</dbReference>
<dbReference type="CDD" id="cd06850">
    <property type="entry name" value="biotinyl_domain"/>
    <property type="match status" value="1"/>
</dbReference>
<evidence type="ECO:0000256" key="2">
    <source>
        <dbReference type="ARBA" id="ARBA00005194"/>
    </source>
</evidence>
<evidence type="ECO:0000256" key="1">
    <source>
        <dbReference type="ARBA" id="ARBA00003761"/>
    </source>
</evidence>
<dbReference type="InterPro" id="IPR001882">
    <property type="entry name" value="Biotin_BS"/>
</dbReference>
<evidence type="ECO:0000256" key="6">
    <source>
        <dbReference type="ARBA" id="ARBA00023098"/>
    </source>
</evidence>
<dbReference type="PRINTS" id="PR01071">
    <property type="entry name" value="ACOABIOTINCC"/>
</dbReference>
<dbReference type="PANTHER" id="PTHR45266">
    <property type="entry name" value="OXALOACETATE DECARBOXYLASE ALPHA CHAIN"/>
    <property type="match status" value="1"/>
</dbReference>
<dbReference type="GO" id="GO:0009317">
    <property type="term" value="C:acetyl-CoA carboxylase complex"/>
    <property type="evidence" value="ECO:0007669"/>
    <property type="project" value="InterPro"/>
</dbReference>
<organism evidence="11 12">
    <name type="scientific">Estrella lausannensis</name>
    <dbReference type="NCBI Taxonomy" id="483423"/>
    <lineage>
        <taxon>Bacteria</taxon>
        <taxon>Pseudomonadati</taxon>
        <taxon>Chlamydiota</taxon>
        <taxon>Chlamydiia</taxon>
        <taxon>Parachlamydiales</taxon>
        <taxon>Candidatus Criblamydiaceae</taxon>
        <taxon>Estrella</taxon>
    </lineage>
</organism>
<dbReference type="Proteomes" id="UP000220251">
    <property type="component" value="Unassembled WGS sequence"/>
</dbReference>
<comment type="pathway">
    <text evidence="2 9">Lipid metabolism; fatty acid biosynthesis.</text>
</comment>
<name>A0A0H5DRP2_9BACT</name>
<dbReference type="UniPathway" id="UPA00094"/>
<evidence type="ECO:0000259" key="10">
    <source>
        <dbReference type="PROSITE" id="PS50968"/>
    </source>
</evidence>
<evidence type="ECO:0000256" key="3">
    <source>
        <dbReference type="ARBA" id="ARBA00017562"/>
    </source>
</evidence>
<keyword evidence="12" id="KW-1185">Reference proteome</keyword>
<keyword evidence="11" id="KW-0436">Ligase</keyword>
<dbReference type="PROSITE" id="PS50968">
    <property type="entry name" value="BIOTINYL_LIPOYL"/>
    <property type="match status" value="1"/>
</dbReference>
<dbReference type="RefSeq" id="WP_098039130.1">
    <property type="nucleotide sequence ID" value="NZ_CWGJ01000026.1"/>
</dbReference>
<dbReference type="GO" id="GO:0003989">
    <property type="term" value="F:acetyl-CoA carboxylase activity"/>
    <property type="evidence" value="ECO:0007669"/>
    <property type="project" value="InterPro"/>
</dbReference>
<accession>A0A0H5DRP2</accession>